<comment type="caution">
    <text evidence="2">The sequence shown here is derived from an EMBL/GenBank/DDBJ whole genome shotgun (WGS) entry which is preliminary data.</text>
</comment>
<accession>A0A5D0G993</accession>
<proteinExistence type="predicted"/>
<dbReference type="EMBL" id="VSFC01000033">
    <property type="protein sequence ID" value="TYA55693.1"/>
    <property type="molecule type" value="Genomic_DNA"/>
</dbReference>
<reference evidence="2 3" key="1">
    <citation type="submission" date="2019-08" db="EMBL/GenBank/DDBJ databases">
        <title>Formosa sediminis sp. nov., isolated from marine sediment.</title>
        <authorList>
            <person name="Cao W.R."/>
        </authorList>
    </citation>
    <scope>NUCLEOTIDE SEQUENCE [LARGE SCALE GENOMIC DNA]</scope>
    <source>
        <strain evidence="2 3">1494</strain>
    </source>
</reference>
<feature type="transmembrane region" description="Helical" evidence="1">
    <location>
        <begin position="6"/>
        <end position="27"/>
    </location>
</feature>
<keyword evidence="1" id="KW-1133">Transmembrane helix</keyword>
<evidence type="ECO:0000256" key="1">
    <source>
        <dbReference type="SAM" id="Phobius"/>
    </source>
</evidence>
<dbReference type="RefSeq" id="WP_148454829.1">
    <property type="nucleotide sequence ID" value="NZ_VSFC01000033.1"/>
</dbReference>
<name>A0A5D0G993_9FLAO</name>
<evidence type="ECO:0000313" key="3">
    <source>
        <dbReference type="Proteomes" id="UP000324550"/>
    </source>
</evidence>
<keyword evidence="1" id="KW-0812">Transmembrane</keyword>
<keyword evidence="1" id="KW-0472">Membrane</keyword>
<sequence>MDYILVLKYVGSFIGILLILVAVYHLLSDKGAYHERKLNIIETIIFIVIAIILVIILYIYGFGIIVFLTCLALLYLTS</sequence>
<evidence type="ECO:0000313" key="2">
    <source>
        <dbReference type="EMBL" id="TYA55693.1"/>
    </source>
</evidence>
<gene>
    <name evidence="2" type="ORF">FVF61_07195</name>
</gene>
<feature type="transmembrane region" description="Helical" evidence="1">
    <location>
        <begin position="43"/>
        <end position="76"/>
    </location>
</feature>
<dbReference type="AlphaFoldDB" id="A0A5D0G993"/>
<keyword evidence="3" id="KW-1185">Reference proteome</keyword>
<organism evidence="2 3">
    <name type="scientific">Formosa maritima</name>
    <dbReference type="NCBI Taxonomy" id="2592046"/>
    <lineage>
        <taxon>Bacteria</taxon>
        <taxon>Pseudomonadati</taxon>
        <taxon>Bacteroidota</taxon>
        <taxon>Flavobacteriia</taxon>
        <taxon>Flavobacteriales</taxon>
        <taxon>Flavobacteriaceae</taxon>
        <taxon>Formosa</taxon>
    </lineage>
</organism>
<dbReference type="Proteomes" id="UP000324550">
    <property type="component" value="Unassembled WGS sequence"/>
</dbReference>
<protein>
    <submittedName>
        <fullName evidence="2">Uncharacterized protein</fullName>
    </submittedName>
</protein>